<dbReference type="PANTHER" id="PTHR10067:SF9">
    <property type="entry name" value="PHOSPHATIDYLSERINE DECARBOXYLASE FAMILY PROTEIN (AFU_ORTHOLOGUE AFUA_7G01730)"/>
    <property type="match status" value="1"/>
</dbReference>
<dbReference type="AlphaFoldDB" id="A0A0D0CSV1"/>
<reference evidence="4 5" key="1">
    <citation type="submission" date="2014-04" db="EMBL/GenBank/DDBJ databases">
        <title>Evolutionary Origins and Diversification of the Mycorrhizal Mutualists.</title>
        <authorList>
            <consortium name="DOE Joint Genome Institute"/>
            <consortium name="Mycorrhizal Genomics Consortium"/>
            <person name="Kohler A."/>
            <person name="Kuo A."/>
            <person name="Nagy L.G."/>
            <person name="Floudas D."/>
            <person name="Copeland A."/>
            <person name="Barry K.W."/>
            <person name="Cichocki N."/>
            <person name="Veneault-Fourrey C."/>
            <person name="LaButti K."/>
            <person name="Lindquist E.A."/>
            <person name="Lipzen A."/>
            <person name="Lundell T."/>
            <person name="Morin E."/>
            <person name="Murat C."/>
            <person name="Riley R."/>
            <person name="Ohm R."/>
            <person name="Sun H."/>
            <person name="Tunlid A."/>
            <person name="Henrissat B."/>
            <person name="Grigoriev I.V."/>
            <person name="Hibbett D.S."/>
            <person name="Martin F."/>
        </authorList>
    </citation>
    <scope>NUCLEOTIDE SEQUENCE [LARGE SCALE GENOMIC DNA]</scope>
    <source>
        <strain evidence="4 5">FD-317 M1</strain>
    </source>
</reference>
<evidence type="ECO:0000256" key="1">
    <source>
        <dbReference type="ARBA" id="ARBA00022793"/>
    </source>
</evidence>
<organism evidence="4 5">
    <name type="scientific">Collybiopsis luxurians FD-317 M1</name>
    <dbReference type="NCBI Taxonomy" id="944289"/>
    <lineage>
        <taxon>Eukaryota</taxon>
        <taxon>Fungi</taxon>
        <taxon>Dikarya</taxon>
        <taxon>Basidiomycota</taxon>
        <taxon>Agaricomycotina</taxon>
        <taxon>Agaricomycetes</taxon>
        <taxon>Agaricomycetidae</taxon>
        <taxon>Agaricales</taxon>
        <taxon>Marasmiineae</taxon>
        <taxon>Omphalotaceae</taxon>
        <taxon>Collybiopsis</taxon>
        <taxon>Collybiopsis luxurians</taxon>
    </lineage>
</organism>
<dbReference type="Pfam" id="PF12588">
    <property type="entry name" value="PSDC"/>
    <property type="match status" value="1"/>
</dbReference>
<keyword evidence="2" id="KW-0456">Lyase</keyword>
<dbReference type="GO" id="GO:0004609">
    <property type="term" value="F:phosphatidylserine decarboxylase activity"/>
    <property type="evidence" value="ECO:0007669"/>
    <property type="project" value="InterPro"/>
</dbReference>
<evidence type="ECO:0000256" key="2">
    <source>
        <dbReference type="ARBA" id="ARBA00023239"/>
    </source>
</evidence>
<feature type="domain" description="L-tryptophan decarboxylase PsiD-like" evidence="3">
    <location>
        <begin position="41"/>
        <end position="181"/>
    </location>
</feature>
<dbReference type="OrthoDB" id="5973539at2759"/>
<sequence length="443" mass="49480">MAITAYNGWLPANPAVYQRIVQAELAVARGPLSTNAPHRLAVQNLKDVIVKDPEMNYLIGQIFLQASARNPNQPDQPDQPPQSFDELLYALDSIIVSPPRFHVIQDEDGNDVSVPIGVPIYVLFDLLSNTAAAYDLFRKPAFNTAMRNLLNTWGEYLTTKDSSSTLTEKEDGWFSERSLQMLEANAGVFNLTYDVPEPEAPNRGYTSWDHFFTRPIQKAARPVEGDPSDPSNDRWIIINACESTAYRIQENVQEHDRFWIKGQFYSLYDMLGGDTQTVQSLVGGTIYQAFLSPQDYHRWHSPVDGTITKVENLQGTYYAVLPDGGAPENDPDLQPHDLRGALIRSQAWITMHAARAIIHIENPDLGTVIFIGVGMAEVSTCEVTVAVGREVTKGDELGMFRFGGSTHTLIFGPKVKVEFEPDVEINKHRWVNKRLAIAAPIPL</sequence>
<name>A0A0D0CSV1_9AGAR</name>
<keyword evidence="1" id="KW-0210">Decarboxylase</keyword>
<dbReference type="Pfam" id="PF02666">
    <property type="entry name" value="PS_Dcarbxylase"/>
    <property type="match status" value="1"/>
</dbReference>
<dbReference type="GO" id="GO:0006646">
    <property type="term" value="P:phosphatidylethanolamine biosynthetic process"/>
    <property type="evidence" value="ECO:0007669"/>
    <property type="project" value="TreeGrafter"/>
</dbReference>
<dbReference type="GO" id="GO:0005739">
    <property type="term" value="C:mitochondrion"/>
    <property type="evidence" value="ECO:0007669"/>
    <property type="project" value="TreeGrafter"/>
</dbReference>
<proteinExistence type="predicted"/>
<keyword evidence="5" id="KW-1185">Reference proteome</keyword>
<evidence type="ECO:0000313" key="5">
    <source>
        <dbReference type="Proteomes" id="UP000053593"/>
    </source>
</evidence>
<protein>
    <recommendedName>
        <fullName evidence="3">L-tryptophan decarboxylase PsiD-like domain-containing protein</fullName>
    </recommendedName>
</protein>
<dbReference type="PANTHER" id="PTHR10067">
    <property type="entry name" value="PHOSPHATIDYLSERINE DECARBOXYLASE"/>
    <property type="match status" value="1"/>
</dbReference>
<gene>
    <name evidence="4" type="ORF">GYMLUDRAFT_1005657</name>
</gene>
<dbReference type="InterPro" id="IPR003817">
    <property type="entry name" value="PS_Dcarbxylase"/>
</dbReference>
<accession>A0A0D0CSV1</accession>
<dbReference type="EMBL" id="KN834783">
    <property type="protein sequence ID" value="KIK58793.1"/>
    <property type="molecule type" value="Genomic_DNA"/>
</dbReference>
<dbReference type="HOGENOM" id="CLU_033450_1_0_1"/>
<evidence type="ECO:0000259" key="3">
    <source>
        <dbReference type="Pfam" id="PF12588"/>
    </source>
</evidence>
<evidence type="ECO:0000313" key="4">
    <source>
        <dbReference type="EMBL" id="KIK58793.1"/>
    </source>
</evidence>
<dbReference type="InterPro" id="IPR022237">
    <property type="entry name" value="PsiD-like"/>
</dbReference>
<dbReference type="Proteomes" id="UP000053593">
    <property type="component" value="Unassembled WGS sequence"/>
</dbReference>